<dbReference type="SUPFAM" id="SSF143865">
    <property type="entry name" value="CorA soluble domain-like"/>
    <property type="match status" value="1"/>
</dbReference>
<accession>A0AA41YDC6</accession>
<dbReference type="InterPro" id="IPR002523">
    <property type="entry name" value="MgTranspt_CorA/ZnTranspt_ZntB"/>
</dbReference>
<dbReference type="GO" id="GO:0046873">
    <property type="term" value="F:metal ion transmembrane transporter activity"/>
    <property type="evidence" value="ECO:0007669"/>
    <property type="project" value="InterPro"/>
</dbReference>
<dbReference type="SUPFAM" id="SSF144083">
    <property type="entry name" value="Magnesium transport protein CorA, transmembrane region"/>
    <property type="match status" value="1"/>
</dbReference>
<dbReference type="RefSeq" id="WP_282593279.1">
    <property type="nucleotide sequence ID" value="NZ_JAPAAF010000046.1"/>
</dbReference>
<name>A0AA41YDC6_9BACT</name>
<dbReference type="GO" id="GO:0016020">
    <property type="term" value="C:membrane"/>
    <property type="evidence" value="ECO:0007669"/>
    <property type="project" value="UniProtKB-SubCell"/>
</dbReference>
<evidence type="ECO:0000313" key="8">
    <source>
        <dbReference type="Proteomes" id="UP001163821"/>
    </source>
</evidence>
<sequence length="310" mass="35522">MLKIFKSFGGYVEIPEAENGCWINVVQPSPEEIERLQSEFQVPADLIQDILDVDERPRYEVDDDWSLIIMRIPVESPSNGVPYYTLPLGIIQINQVTITLCSTLNEVLPFEQPALYRGQNQLIHDELNFIIKLFLRSGSTYLRYLKQINQQTAQIEDELEKSIRNKELNKLLKMEKCLVYFITSLKANEIVLAKLRNSMKRTLTEVNEDLLEDAIIENKQALEMSQIYSDIQSGMMDAFASVISNNLNVVMKQLASISIILMIPTLIASLYGMNVPNYFEDKTWAFPVVIVISAIMSLTGIIIFRKKDLF</sequence>
<dbReference type="Pfam" id="PF01544">
    <property type="entry name" value="CorA"/>
    <property type="match status" value="1"/>
</dbReference>
<gene>
    <name evidence="7" type="ORF">N2K84_18280</name>
</gene>
<organism evidence="7 8">
    <name type="scientific">Gaoshiqia sediminis</name>
    <dbReference type="NCBI Taxonomy" id="2986998"/>
    <lineage>
        <taxon>Bacteria</taxon>
        <taxon>Pseudomonadati</taxon>
        <taxon>Bacteroidota</taxon>
        <taxon>Bacteroidia</taxon>
        <taxon>Marinilabiliales</taxon>
        <taxon>Prolixibacteraceae</taxon>
        <taxon>Gaoshiqia</taxon>
    </lineage>
</organism>
<dbReference type="AlphaFoldDB" id="A0AA41YDC6"/>
<dbReference type="InterPro" id="IPR047199">
    <property type="entry name" value="CorA-like"/>
</dbReference>
<protein>
    <submittedName>
        <fullName evidence="7">Magnesium transporter CorA family protein</fullName>
    </submittedName>
</protein>
<dbReference type="InterPro" id="IPR045863">
    <property type="entry name" value="CorA_TM1_TM2"/>
</dbReference>
<reference evidence="7" key="1">
    <citation type="submission" date="2022-10" db="EMBL/GenBank/DDBJ databases">
        <title>Gaoshiqiia sediminis gen. nov., sp. nov., isolated from coastal sediment.</title>
        <authorList>
            <person name="Yu W.X."/>
            <person name="Mu D.S."/>
            <person name="Du J.Z."/>
            <person name="Liang Y.Q."/>
        </authorList>
    </citation>
    <scope>NUCLEOTIDE SEQUENCE</scope>
    <source>
        <strain evidence="7">A06</strain>
    </source>
</reference>
<dbReference type="Proteomes" id="UP001163821">
    <property type="component" value="Unassembled WGS sequence"/>
</dbReference>
<keyword evidence="4 6" id="KW-1133">Transmembrane helix</keyword>
<evidence type="ECO:0000313" key="7">
    <source>
        <dbReference type="EMBL" id="MCW0484688.1"/>
    </source>
</evidence>
<dbReference type="CDD" id="cd12827">
    <property type="entry name" value="EcCorA_ZntB-like_u2"/>
    <property type="match status" value="1"/>
</dbReference>
<comment type="similarity">
    <text evidence="2">Belongs to the CorA metal ion transporter (MIT) (TC 1.A.35) family.</text>
</comment>
<dbReference type="InterPro" id="IPR045861">
    <property type="entry name" value="CorA_cytoplasmic_dom"/>
</dbReference>
<keyword evidence="8" id="KW-1185">Reference proteome</keyword>
<dbReference type="Gene3D" id="1.20.58.340">
    <property type="entry name" value="Magnesium transport protein CorA, transmembrane region"/>
    <property type="match status" value="2"/>
</dbReference>
<evidence type="ECO:0000256" key="1">
    <source>
        <dbReference type="ARBA" id="ARBA00004141"/>
    </source>
</evidence>
<dbReference type="Gene3D" id="3.30.460.20">
    <property type="entry name" value="CorA soluble domain-like"/>
    <property type="match status" value="1"/>
</dbReference>
<keyword evidence="5 6" id="KW-0472">Membrane</keyword>
<evidence type="ECO:0000256" key="3">
    <source>
        <dbReference type="ARBA" id="ARBA00022692"/>
    </source>
</evidence>
<comment type="caution">
    <text evidence="7">The sequence shown here is derived from an EMBL/GenBank/DDBJ whole genome shotgun (WGS) entry which is preliminary data.</text>
</comment>
<evidence type="ECO:0000256" key="4">
    <source>
        <dbReference type="ARBA" id="ARBA00022989"/>
    </source>
</evidence>
<evidence type="ECO:0000256" key="2">
    <source>
        <dbReference type="ARBA" id="ARBA00009765"/>
    </source>
</evidence>
<proteinExistence type="inferred from homology"/>
<feature type="transmembrane region" description="Helical" evidence="6">
    <location>
        <begin position="254"/>
        <end position="272"/>
    </location>
</feature>
<evidence type="ECO:0000256" key="6">
    <source>
        <dbReference type="SAM" id="Phobius"/>
    </source>
</evidence>
<comment type="subcellular location">
    <subcellularLocation>
        <location evidence="1">Membrane</location>
        <topology evidence="1">Multi-pass membrane protein</topology>
    </subcellularLocation>
</comment>
<feature type="transmembrane region" description="Helical" evidence="6">
    <location>
        <begin position="284"/>
        <end position="304"/>
    </location>
</feature>
<dbReference type="PANTHER" id="PTHR47891:SF2">
    <property type="entry name" value="MAGNESIUM AND COBALT TRANSPORTER"/>
    <property type="match status" value="1"/>
</dbReference>
<evidence type="ECO:0000256" key="5">
    <source>
        <dbReference type="ARBA" id="ARBA00023136"/>
    </source>
</evidence>
<dbReference type="PANTHER" id="PTHR47891">
    <property type="entry name" value="TRANSPORTER-RELATED"/>
    <property type="match status" value="1"/>
</dbReference>
<dbReference type="EMBL" id="JAPAAF010000046">
    <property type="protein sequence ID" value="MCW0484688.1"/>
    <property type="molecule type" value="Genomic_DNA"/>
</dbReference>
<keyword evidence="3 6" id="KW-0812">Transmembrane</keyword>